<dbReference type="InterPro" id="IPR000150">
    <property type="entry name" value="Cof"/>
</dbReference>
<dbReference type="SFLD" id="SFLDG01140">
    <property type="entry name" value="C2.B:_Phosphomannomutase_and_P"/>
    <property type="match status" value="1"/>
</dbReference>
<dbReference type="InterPro" id="IPR023214">
    <property type="entry name" value="HAD_sf"/>
</dbReference>
<gene>
    <name evidence="1" type="ORF">BSA145_03215</name>
</gene>
<evidence type="ECO:0000313" key="1">
    <source>
        <dbReference type="EMBL" id="APT45022.1"/>
    </source>
</evidence>
<reference evidence="1 2" key="1">
    <citation type="submission" date="2016-05" db="EMBL/GenBank/DDBJ databases">
        <title>Complete Genome and Methylome Analysis of Psychrotrophic Bacterial Isolates from Antarctic Lake Untersee.</title>
        <authorList>
            <person name="Fomenkov A."/>
            <person name="Akimov V.N."/>
            <person name="Vasilyeva L.V."/>
            <person name="Andersen D."/>
            <person name="Vincze T."/>
            <person name="Roberts R.J."/>
        </authorList>
    </citation>
    <scope>NUCLEOTIDE SEQUENCE [LARGE SCALE GENOMIC DNA]</scope>
    <source>
        <strain evidence="1 2">U14-5</strain>
    </source>
</reference>
<proteinExistence type="predicted"/>
<dbReference type="PANTHER" id="PTHR10000">
    <property type="entry name" value="PHOSPHOSERINE PHOSPHATASE"/>
    <property type="match status" value="1"/>
</dbReference>
<dbReference type="PANTHER" id="PTHR10000:SF55">
    <property type="entry name" value="5-AMINO-6-(5-PHOSPHO-D-RIBITYLAMINO)URACIL PHOSPHATASE YCSE"/>
    <property type="match status" value="1"/>
</dbReference>
<accession>A0A1L6ZEV5</accession>
<organism evidence="1 2">
    <name type="scientific">Bacillus safensis</name>
    <dbReference type="NCBI Taxonomy" id="561879"/>
    <lineage>
        <taxon>Bacteria</taxon>
        <taxon>Bacillati</taxon>
        <taxon>Bacillota</taxon>
        <taxon>Bacilli</taxon>
        <taxon>Bacillales</taxon>
        <taxon>Bacillaceae</taxon>
        <taxon>Bacillus</taxon>
    </lineage>
</organism>
<dbReference type="CDD" id="cd07516">
    <property type="entry name" value="HAD_Pase"/>
    <property type="match status" value="1"/>
</dbReference>
<dbReference type="AlphaFoldDB" id="A0A1L6ZEV5"/>
<evidence type="ECO:0000313" key="2">
    <source>
        <dbReference type="Proteomes" id="UP000185426"/>
    </source>
</evidence>
<dbReference type="InterPro" id="IPR006379">
    <property type="entry name" value="HAD-SF_hydro_IIB"/>
</dbReference>
<dbReference type="PROSITE" id="PS01229">
    <property type="entry name" value="COF_2"/>
    <property type="match status" value="1"/>
</dbReference>
<dbReference type="GO" id="GO:0005829">
    <property type="term" value="C:cytosol"/>
    <property type="evidence" value="ECO:0007669"/>
    <property type="project" value="TreeGrafter"/>
</dbReference>
<dbReference type="Pfam" id="PF08282">
    <property type="entry name" value="Hydrolase_3"/>
    <property type="match status" value="1"/>
</dbReference>
<dbReference type="InterPro" id="IPR036412">
    <property type="entry name" value="HAD-like_sf"/>
</dbReference>
<dbReference type="EMBL" id="CP015607">
    <property type="protein sequence ID" value="APT45022.1"/>
    <property type="molecule type" value="Genomic_DNA"/>
</dbReference>
<dbReference type="Gene3D" id="3.40.50.1000">
    <property type="entry name" value="HAD superfamily/HAD-like"/>
    <property type="match status" value="1"/>
</dbReference>
<dbReference type="NCBIfam" id="TIGR01484">
    <property type="entry name" value="HAD-SF-IIB"/>
    <property type="match status" value="1"/>
</dbReference>
<name>A0A1L6ZEV5_BACIA</name>
<dbReference type="Gene3D" id="3.30.1240.10">
    <property type="match status" value="1"/>
</dbReference>
<dbReference type="SUPFAM" id="SSF56784">
    <property type="entry name" value="HAD-like"/>
    <property type="match status" value="1"/>
</dbReference>
<dbReference type="SFLD" id="SFLDG01144">
    <property type="entry name" value="C2.B.4:_PGP_Like"/>
    <property type="match status" value="1"/>
</dbReference>
<dbReference type="PROSITE" id="PS01228">
    <property type="entry name" value="COF_1"/>
    <property type="match status" value="1"/>
</dbReference>
<dbReference type="GO" id="GO:0000287">
    <property type="term" value="F:magnesium ion binding"/>
    <property type="evidence" value="ECO:0007669"/>
    <property type="project" value="TreeGrafter"/>
</dbReference>
<sequence length="289" mass="32182">MTNIQLIATDLDGTLLNSEHKVSQENEQALKEAAANGIEVVVSTGRAYFDVRSIFDQLGMNTWVISANGAVIHDPTGQVYHSAALQEEKAKHILSWLEERDYYYEVFTNEAIFTPNRGRELLAIEMDRLKSANPETDQNVLKQAAEVQYSQSGFSYIDTYKELFREDRKLSFYNILGFSFFQDRLKAGWDMFGDDSDVTLVSSADHNFEIGSKDASKGQALTRLAERLGIPLSRAAAVGDSLNDESMLRAAGVGVAMGNARQDIKEIADHVTLSNDEHGVAHMIRHLSK</sequence>
<protein>
    <submittedName>
        <fullName evidence="1">Phosphatase</fullName>
    </submittedName>
</protein>
<dbReference type="NCBIfam" id="TIGR00099">
    <property type="entry name" value="Cof-subfamily"/>
    <property type="match status" value="1"/>
</dbReference>
<dbReference type="SFLD" id="SFLDS00003">
    <property type="entry name" value="Haloacid_Dehalogenase"/>
    <property type="match status" value="1"/>
</dbReference>
<dbReference type="Proteomes" id="UP000185426">
    <property type="component" value="Chromosome"/>
</dbReference>
<dbReference type="GO" id="GO:0016791">
    <property type="term" value="F:phosphatase activity"/>
    <property type="evidence" value="ECO:0007669"/>
    <property type="project" value="UniProtKB-ARBA"/>
</dbReference>